<keyword evidence="3 6" id="KW-0812">Transmembrane</keyword>
<dbReference type="AlphaFoldDB" id="A0A6S7FSW1"/>
<comment type="caution">
    <text evidence="7">The sequence shown here is derived from an EMBL/GenBank/DDBJ whole genome shotgun (WGS) entry which is preliminary data.</text>
</comment>
<protein>
    <submittedName>
        <fullName evidence="7">Histamine H2 receptor-like</fullName>
    </submittedName>
</protein>
<dbReference type="Proteomes" id="UP001152795">
    <property type="component" value="Unassembled WGS sequence"/>
</dbReference>
<dbReference type="PANTHER" id="PTHR22750">
    <property type="entry name" value="G-PROTEIN COUPLED RECEPTOR"/>
    <property type="match status" value="1"/>
</dbReference>
<evidence type="ECO:0000313" key="7">
    <source>
        <dbReference type="EMBL" id="CAB3980907.1"/>
    </source>
</evidence>
<dbReference type="PRINTS" id="PR00237">
    <property type="entry name" value="GPCRRHODOPSN"/>
</dbReference>
<evidence type="ECO:0000256" key="2">
    <source>
        <dbReference type="ARBA" id="ARBA00022475"/>
    </source>
</evidence>
<comment type="subcellular location">
    <subcellularLocation>
        <location evidence="1">Cell membrane</location>
        <topology evidence="1">Multi-pass membrane protein</topology>
    </subcellularLocation>
</comment>
<dbReference type="OrthoDB" id="5974004at2759"/>
<evidence type="ECO:0000256" key="1">
    <source>
        <dbReference type="ARBA" id="ARBA00004651"/>
    </source>
</evidence>
<proteinExistence type="inferred from homology"/>
<keyword evidence="5" id="KW-0472">Membrane</keyword>
<dbReference type="GO" id="GO:0005886">
    <property type="term" value="C:plasma membrane"/>
    <property type="evidence" value="ECO:0007669"/>
    <property type="project" value="UniProtKB-SubCell"/>
</dbReference>
<gene>
    <name evidence="7" type="ORF">PACLA_8A027947</name>
</gene>
<dbReference type="PROSITE" id="PS50262">
    <property type="entry name" value="G_PROTEIN_RECEP_F1_2"/>
    <property type="match status" value="1"/>
</dbReference>
<keyword evidence="8" id="KW-1185">Reference proteome</keyword>
<dbReference type="Pfam" id="PF00001">
    <property type="entry name" value="7tm_1"/>
    <property type="match status" value="1"/>
</dbReference>
<evidence type="ECO:0000256" key="5">
    <source>
        <dbReference type="ARBA" id="ARBA00023136"/>
    </source>
</evidence>
<dbReference type="InterPro" id="IPR017452">
    <property type="entry name" value="GPCR_Rhodpsn_7TM"/>
</dbReference>
<evidence type="ECO:0000256" key="4">
    <source>
        <dbReference type="ARBA" id="ARBA00022989"/>
    </source>
</evidence>
<keyword evidence="6" id="KW-0807">Transducer</keyword>
<sequence>MAVPNIFVGYNTMYWSLYAVCIAGAISQMVLLICLIKNPLKCFRNSSTYLVANLAVCDLAVVLEMIFGMFNSLDLYVRSLSHTSFYASILTILSIAVDRYVMVAYPFKHRLLMSGKKAGIWIVFIWIASIASPLCHILTGTFNGISEFKYGLLATVIVLTAFLYVLTFVSLKRQAKSLANKEEKMHAHRIRAANEERFLKTVIIVAVIAVVSLTPATIYGQVEQPGLDAKMESNALYCVLMTLLTLNFAINPVIYFLRLKNYRKTLFIVFRCRK</sequence>
<evidence type="ECO:0000256" key="3">
    <source>
        <dbReference type="ARBA" id="ARBA00022692"/>
    </source>
</evidence>
<dbReference type="CDD" id="cd00637">
    <property type="entry name" value="7tm_classA_rhodopsin-like"/>
    <property type="match status" value="1"/>
</dbReference>
<name>A0A6S7FSW1_PARCT</name>
<keyword evidence="4" id="KW-1133">Transmembrane helix</keyword>
<dbReference type="EMBL" id="CACRXK020000335">
    <property type="protein sequence ID" value="CAB3980907.1"/>
    <property type="molecule type" value="Genomic_DNA"/>
</dbReference>
<dbReference type="PROSITE" id="PS00237">
    <property type="entry name" value="G_PROTEIN_RECEP_F1_1"/>
    <property type="match status" value="1"/>
</dbReference>
<keyword evidence="2" id="KW-1003">Cell membrane</keyword>
<accession>A0A6S7FSW1</accession>
<dbReference type="SMART" id="SM01381">
    <property type="entry name" value="7TM_GPCR_Srsx"/>
    <property type="match status" value="1"/>
</dbReference>
<reference evidence="7" key="1">
    <citation type="submission" date="2020-04" db="EMBL/GenBank/DDBJ databases">
        <authorList>
            <person name="Alioto T."/>
            <person name="Alioto T."/>
            <person name="Gomez Garrido J."/>
        </authorList>
    </citation>
    <scope>NUCLEOTIDE SEQUENCE</scope>
    <source>
        <strain evidence="7">A484AB</strain>
    </source>
</reference>
<evidence type="ECO:0000313" key="8">
    <source>
        <dbReference type="Proteomes" id="UP001152795"/>
    </source>
</evidence>
<dbReference type="SUPFAM" id="SSF81321">
    <property type="entry name" value="Family A G protein-coupled receptor-like"/>
    <property type="match status" value="1"/>
</dbReference>
<evidence type="ECO:0000256" key="6">
    <source>
        <dbReference type="RuleBase" id="RU000688"/>
    </source>
</evidence>
<organism evidence="7 8">
    <name type="scientific">Paramuricea clavata</name>
    <name type="common">Red gorgonian</name>
    <name type="synonym">Violescent sea-whip</name>
    <dbReference type="NCBI Taxonomy" id="317549"/>
    <lineage>
        <taxon>Eukaryota</taxon>
        <taxon>Metazoa</taxon>
        <taxon>Cnidaria</taxon>
        <taxon>Anthozoa</taxon>
        <taxon>Octocorallia</taxon>
        <taxon>Malacalcyonacea</taxon>
        <taxon>Plexauridae</taxon>
        <taxon>Paramuricea</taxon>
    </lineage>
</organism>
<comment type="similarity">
    <text evidence="6">Belongs to the G-protein coupled receptor 1 family.</text>
</comment>
<dbReference type="GO" id="GO:0004930">
    <property type="term" value="F:G protein-coupled receptor activity"/>
    <property type="evidence" value="ECO:0007669"/>
    <property type="project" value="UniProtKB-KW"/>
</dbReference>
<keyword evidence="6" id="KW-0297">G-protein coupled receptor</keyword>
<keyword evidence="6 7" id="KW-0675">Receptor</keyword>
<dbReference type="InterPro" id="IPR000276">
    <property type="entry name" value="GPCR_Rhodpsn"/>
</dbReference>
<dbReference type="Gene3D" id="1.20.1070.10">
    <property type="entry name" value="Rhodopsin 7-helix transmembrane proteins"/>
    <property type="match status" value="1"/>
</dbReference>